<accession>A0ABN7JRF8</accession>
<evidence type="ECO:0000256" key="3">
    <source>
        <dbReference type="ARBA" id="ARBA00022679"/>
    </source>
</evidence>
<keyword evidence="3" id="KW-0808">Transferase</keyword>
<feature type="transmembrane region" description="Helical" evidence="7">
    <location>
        <begin position="71"/>
        <end position="89"/>
    </location>
</feature>
<feature type="transmembrane region" description="Helical" evidence="7">
    <location>
        <begin position="183"/>
        <end position="201"/>
    </location>
</feature>
<feature type="transmembrane region" description="Helical" evidence="7">
    <location>
        <begin position="213"/>
        <end position="235"/>
    </location>
</feature>
<keyword evidence="8" id="KW-0328">Glycosyltransferase</keyword>
<sequence length="383" mass="40859">MAWLIIHTLATFSLVVSIILVLRRLSAKLELIDRPDGIRKQHRGQVPLCGGIAIVAAFALTTFLTDRATNFAPAFWIALTSLAVLGVADDRRPLPALFRFFVQLAVAVLLVASVPVDPLLLDLPFVESAFGLLPLISLVGTLFIVGLVNAWNMMDGVDGLAGGAAAVALVWLLLVAAHTDAMAIAEAMETLLICICGFLVFNMRSPWRIRASVFLGDAGSMALGLAIAYVILALATGSSPVSFIALLCIVVVPITDTLSLIIRRLHASRSPMSADRWHLHHLLIDHGMSSASTTWTILLISAFCGAIGYAGIRFRVADELLTLVLLTIMAVHTVFVLLATGRLRRPLRGSGVGTGLRARRLEVVNIPPAVSALDRSGSADVDA</sequence>
<feature type="transmembrane region" description="Helical" evidence="7">
    <location>
        <begin position="241"/>
        <end position="262"/>
    </location>
</feature>
<keyword evidence="4 7" id="KW-0812">Transmembrane</keyword>
<feature type="transmembrane region" description="Helical" evidence="7">
    <location>
        <begin position="6"/>
        <end position="25"/>
    </location>
</feature>
<evidence type="ECO:0000256" key="2">
    <source>
        <dbReference type="ARBA" id="ARBA00022475"/>
    </source>
</evidence>
<feature type="transmembrane region" description="Helical" evidence="7">
    <location>
        <begin position="46"/>
        <end position="65"/>
    </location>
</feature>
<feature type="transmembrane region" description="Helical" evidence="7">
    <location>
        <begin position="128"/>
        <end position="148"/>
    </location>
</feature>
<dbReference type="InterPro" id="IPR000715">
    <property type="entry name" value="Glycosyl_transferase_4"/>
</dbReference>
<dbReference type="PANTHER" id="PTHR22926:SF3">
    <property type="entry name" value="UNDECAPRENYL-PHOSPHATE ALPHA-N-ACETYLGLUCOSAMINYL 1-PHOSPHATE TRANSFERASE"/>
    <property type="match status" value="1"/>
</dbReference>
<protein>
    <submittedName>
        <fullName evidence="8">UDP-phosphate alpha N-acetylglucosaminyltransferase</fullName>
    </submittedName>
</protein>
<evidence type="ECO:0000256" key="1">
    <source>
        <dbReference type="ARBA" id="ARBA00004651"/>
    </source>
</evidence>
<comment type="subcellular location">
    <subcellularLocation>
        <location evidence="1">Cell membrane</location>
        <topology evidence="1">Multi-pass membrane protein</topology>
    </subcellularLocation>
</comment>
<reference evidence="8 9" key="1">
    <citation type="submission" date="2020-11" db="EMBL/GenBank/DDBJ databases">
        <authorList>
            <person name="Lassalle F."/>
        </authorList>
    </citation>
    <scope>NUCLEOTIDE SEQUENCE [LARGE SCALE GENOMIC DNA]</scope>
    <source>
        <strain evidence="8 9">JC140</strain>
    </source>
</reference>
<organism evidence="8 9">
    <name type="scientific">Pseudorhizobium endolithicum</name>
    <dbReference type="NCBI Taxonomy" id="1191678"/>
    <lineage>
        <taxon>Bacteria</taxon>
        <taxon>Pseudomonadati</taxon>
        <taxon>Pseudomonadota</taxon>
        <taxon>Alphaproteobacteria</taxon>
        <taxon>Hyphomicrobiales</taxon>
        <taxon>Rhizobiaceae</taxon>
        <taxon>Rhizobium/Agrobacterium group</taxon>
        <taxon>Pseudorhizobium</taxon>
    </lineage>
</organism>
<dbReference type="CDD" id="cd06853">
    <property type="entry name" value="GT_WecA_like"/>
    <property type="match status" value="1"/>
</dbReference>
<keyword evidence="6 7" id="KW-0472">Membrane</keyword>
<gene>
    <name evidence="8" type="primary">rfe</name>
    <name evidence="8" type="ORF">REJC140_03809</name>
</gene>
<evidence type="ECO:0000313" key="9">
    <source>
        <dbReference type="Proteomes" id="UP000606921"/>
    </source>
</evidence>
<dbReference type="Proteomes" id="UP000606921">
    <property type="component" value="Unassembled WGS sequence"/>
</dbReference>
<evidence type="ECO:0000256" key="5">
    <source>
        <dbReference type="ARBA" id="ARBA00022989"/>
    </source>
</evidence>
<keyword evidence="2" id="KW-1003">Cell membrane</keyword>
<comment type="caution">
    <text evidence="8">The sequence shown here is derived from an EMBL/GenBank/DDBJ whole genome shotgun (WGS) entry which is preliminary data.</text>
</comment>
<evidence type="ECO:0000256" key="4">
    <source>
        <dbReference type="ARBA" id="ARBA00022692"/>
    </source>
</evidence>
<dbReference type="PANTHER" id="PTHR22926">
    <property type="entry name" value="PHOSPHO-N-ACETYLMURAMOYL-PENTAPEPTIDE-TRANSFERASE"/>
    <property type="match status" value="1"/>
</dbReference>
<evidence type="ECO:0000256" key="7">
    <source>
        <dbReference type="SAM" id="Phobius"/>
    </source>
</evidence>
<dbReference type="EMBL" id="CABFWF030000013">
    <property type="protein sequence ID" value="CAD7044345.1"/>
    <property type="molecule type" value="Genomic_DNA"/>
</dbReference>
<proteinExistence type="predicted"/>
<dbReference type="Pfam" id="PF00953">
    <property type="entry name" value="Glycos_transf_4"/>
    <property type="match status" value="1"/>
</dbReference>
<feature type="transmembrane region" description="Helical" evidence="7">
    <location>
        <begin position="320"/>
        <end position="340"/>
    </location>
</feature>
<feature type="transmembrane region" description="Helical" evidence="7">
    <location>
        <begin position="96"/>
        <end position="116"/>
    </location>
</feature>
<feature type="transmembrane region" description="Helical" evidence="7">
    <location>
        <begin position="160"/>
        <end position="177"/>
    </location>
</feature>
<evidence type="ECO:0000313" key="8">
    <source>
        <dbReference type="EMBL" id="CAD7044345.1"/>
    </source>
</evidence>
<dbReference type="RefSeq" id="WP_142593187.1">
    <property type="nucleotide sequence ID" value="NZ_CABFWF030000013.1"/>
</dbReference>
<name>A0ABN7JRF8_9HYPH</name>
<dbReference type="GO" id="GO:0016757">
    <property type="term" value="F:glycosyltransferase activity"/>
    <property type="evidence" value="ECO:0007669"/>
    <property type="project" value="UniProtKB-KW"/>
</dbReference>
<feature type="transmembrane region" description="Helical" evidence="7">
    <location>
        <begin position="295"/>
        <end position="314"/>
    </location>
</feature>
<evidence type="ECO:0000256" key="6">
    <source>
        <dbReference type="ARBA" id="ARBA00023136"/>
    </source>
</evidence>
<keyword evidence="5 7" id="KW-1133">Transmembrane helix</keyword>
<keyword evidence="9" id="KW-1185">Reference proteome</keyword>